<dbReference type="Proteomes" id="UP000678393">
    <property type="component" value="Unassembled WGS sequence"/>
</dbReference>
<dbReference type="GO" id="GO:0007189">
    <property type="term" value="P:adenylate cyclase-activating G protein-coupled receptor signaling pathway"/>
    <property type="evidence" value="ECO:0007669"/>
    <property type="project" value="TreeGrafter"/>
</dbReference>
<dbReference type="GO" id="GO:0007204">
    <property type="term" value="P:positive regulation of cytosolic calcium ion concentration"/>
    <property type="evidence" value="ECO:0007669"/>
    <property type="project" value="TreeGrafter"/>
</dbReference>
<gene>
    <name evidence="12" type="ORF">CUNI_LOCUS4805</name>
</gene>
<keyword evidence="9" id="KW-0807">Transducer</keyword>
<keyword evidence="8" id="KW-0325">Glycoprotein</keyword>
<dbReference type="CDD" id="cd14981">
    <property type="entry name" value="7tmA_Prostanoid_R"/>
    <property type="match status" value="1"/>
</dbReference>
<dbReference type="OrthoDB" id="5959154at2759"/>
<feature type="transmembrane region" description="Helical" evidence="10">
    <location>
        <begin position="128"/>
        <end position="156"/>
    </location>
</feature>
<keyword evidence="2" id="KW-1003">Cell membrane</keyword>
<evidence type="ECO:0000313" key="12">
    <source>
        <dbReference type="EMBL" id="CAG5119247.1"/>
    </source>
</evidence>
<feature type="transmembrane region" description="Helical" evidence="10">
    <location>
        <begin position="85"/>
        <end position="108"/>
    </location>
</feature>
<evidence type="ECO:0000256" key="6">
    <source>
        <dbReference type="ARBA" id="ARBA00023136"/>
    </source>
</evidence>
<evidence type="ECO:0000259" key="11">
    <source>
        <dbReference type="PROSITE" id="PS50262"/>
    </source>
</evidence>
<keyword evidence="3 10" id="KW-0812">Transmembrane</keyword>
<dbReference type="EMBL" id="CAJHNH020000673">
    <property type="protein sequence ID" value="CAG5119247.1"/>
    <property type="molecule type" value="Genomic_DNA"/>
</dbReference>
<name>A0A8S3YPX1_9EUPU</name>
<dbReference type="GO" id="GO:0005886">
    <property type="term" value="C:plasma membrane"/>
    <property type="evidence" value="ECO:0007669"/>
    <property type="project" value="UniProtKB-SubCell"/>
</dbReference>
<keyword evidence="4 10" id="KW-1133">Transmembrane helix</keyword>
<dbReference type="PANTHER" id="PTHR11866:SF16">
    <property type="entry name" value="PROSTAGLANDIN E2 RECEPTOR EP4 SUBTYPE-LIKE PROTEIN"/>
    <property type="match status" value="1"/>
</dbReference>
<keyword evidence="7" id="KW-0675">Receptor</keyword>
<evidence type="ECO:0000256" key="9">
    <source>
        <dbReference type="ARBA" id="ARBA00023224"/>
    </source>
</evidence>
<dbReference type="PROSITE" id="PS50262">
    <property type="entry name" value="G_PROTEIN_RECEP_F1_2"/>
    <property type="match status" value="1"/>
</dbReference>
<evidence type="ECO:0000256" key="4">
    <source>
        <dbReference type="ARBA" id="ARBA00022989"/>
    </source>
</evidence>
<dbReference type="Gene3D" id="1.20.1070.10">
    <property type="entry name" value="Rhodopsin 7-helix transmembrane proteins"/>
    <property type="match status" value="1"/>
</dbReference>
<sequence>MLSGLAWTDLIGQFAVSPIAIIAYANNLRWIGGTELCRYHGFMMVSFGLVMPLIVCCMSVERLLAIKFSYYYAKHVTRRKAQCTFLGCWCVTTLFSALPFLGFGSYELQFPRTWCFLNFHRESKVDSIYAALFGSFNIIAIIIMILCNLIVAGTLFSMRRSRQLNSSPSVDRRLSTSGLASTASGTIFRTRRHSDMEAQMIWFLCLITVAFSVCWLPLNVHILIMQFAGTNNKVLDLKVIRMASCNQILDPWLYVIFRKNSLLRIIRRLKACINAVQQVPRQASTKVPKMRYIISNKSFTYEASSLVKTHLAGPCCINDPNMGKHVAPTDCEQTKKQDCSCGSSDSNARLMSACSYCDCDCRSRSVCNLIPDLVHDRSQHTDVKPNCCDFPDNTFKCCKCECAARKDNVEQPYFGNTCRGLSEPFIDTSSKPKRMFKTFLSGLDNSVSSDLNGAYYSLDSTHHPPVISMNSSKTKKMLSSTGQLLPFKRSPKHGVNSASIYSEVARPHSLAILNSASFLLLPSLTSPQRLVTPRHEEQDNISTHSSCTANFSTCPANIPFLLENIPESLAPKGNGHMLAGKKSQPNCSGVRSYSNLQRTPTDTHLYKYKQAIDNSSVYSKDDIYLSLRGADTVTRWPTYHNMKMYNFTVTGFSKEDIANIISGKRLSCPHKTKSTFSSKLFSFGTTSQNSKNPAMNAGAKLCNSSSLLQCVDHSDHIKCFKAKKTTPHQGRNGTAAYITDLQNQANGCKHSFLDVSVGSCP</sequence>
<dbReference type="Pfam" id="PF00001">
    <property type="entry name" value="7tm_1"/>
    <property type="match status" value="1"/>
</dbReference>
<evidence type="ECO:0000256" key="3">
    <source>
        <dbReference type="ARBA" id="ARBA00022692"/>
    </source>
</evidence>
<organism evidence="12 13">
    <name type="scientific">Candidula unifasciata</name>
    <dbReference type="NCBI Taxonomy" id="100452"/>
    <lineage>
        <taxon>Eukaryota</taxon>
        <taxon>Metazoa</taxon>
        <taxon>Spiralia</taxon>
        <taxon>Lophotrochozoa</taxon>
        <taxon>Mollusca</taxon>
        <taxon>Gastropoda</taxon>
        <taxon>Heterobranchia</taxon>
        <taxon>Euthyneura</taxon>
        <taxon>Panpulmonata</taxon>
        <taxon>Eupulmonata</taxon>
        <taxon>Stylommatophora</taxon>
        <taxon>Helicina</taxon>
        <taxon>Helicoidea</taxon>
        <taxon>Geomitridae</taxon>
        <taxon>Candidula</taxon>
    </lineage>
</organism>
<keyword evidence="6 10" id="KW-0472">Membrane</keyword>
<evidence type="ECO:0000256" key="10">
    <source>
        <dbReference type="SAM" id="Phobius"/>
    </source>
</evidence>
<dbReference type="SUPFAM" id="SSF81321">
    <property type="entry name" value="Family A G protein-coupled receptor-like"/>
    <property type="match status" value="1"/>
</dbReference>
<keyword evidence="5" id="KW-0297">G-protein coupled receptor</keyword>
<feature type="domain" description="G-protein coupled receptors family 1 profile" evidence="11">
    <location>
        <begin position="1"/>
        <end position="254"/>
    </location>
</feature>
<accession>A0A8S3YPX1</accession>
<feature type="transmembrane region" description="Helical" evidence="10">
    <location>
        <begin position="7"/>
        <end position="25"/>
    </location>
</feature>
<dbReference type="InterPro" id="IPR008365">
    <property type="entry name" value="Prostanoid_rcpt"/>
</dbReference>
<evidence type="ECO:0000256" key="5">
    <source>
        <dbReference type="ARBA" id="ARBA00023040"/>
    </source>
</evidence>
<evidence type="ECO:0000256" key="8">
    <source>
        <dbReference type="ARBA" id="ARBA00023180"/>
    </source>
</evidence>
<evidence type="ECO:0000313" key="13">
    <source>
        <dbReference type="Proteomes" id="UP000678393"/>
    </source>
</evidence>
<feature type="transmembrane region" description="Helical" evidence="10">
    <location>
        <begin position="45"/>
        <end position="64"/>
    </location>
</feature>
<feature type="transmembrane region" description="Helical" evidence="10">
    <location>
        <begin position="200"/>
        <end position="218"/>
    </location>
</feature>
<evidence type="ECO:0000256" key="1">
    <source>
        <dbReference type="ARBA" id="ARBA00004651"/>
    </source>
</evidence>
<dbReference type="GO" id="GO:0004930">
    <property type="term" value="F:G protein-coupled receptor activity"/>
    <property type="evidence" value="ECO:0007669"/>
    <property type="project" value="UniProtKB-KW"/>
</dbReference>
<dbReference type="PRINTS" id="PR01788">
    <property type="entry name" value="PROSTANOIDR"/>
</dbReference>
<keyword evidence="13" id="KW-1185">Reference proteome</keyword>
<evidence type="ECO:0000256" key="7">
    <source>
        <dbReference type="ARBA" id="ARBA00023170"/>
    </source>
</evidence>
<comment type="subcellular location">
    <subcellularLocation>
        <location evidence="1">Cell membrane</location>
        <topology evidence="1">Multi-pass membrane protein</topology>
    </subcellularLocation>
</comment>
<proteinExistence type="predicted"/>
<protein>
    <recommendedName>
        <fullName evidence="11">G-protein coupled receptors family 1 profile domain-containing protein</fullName>
    </recommendedName>
</protein>
<dbReference type="InterPro" id="IPR000276">
    <property type="entry name" value="GPCR_Rhodpsn"/>
</dbReference>
<comment type="caution">
    <text evidence="12">The sequence shown here is derived from an EMBL/GenBank/DDBJ whole genome shotgun (WGS) entry which is preliminary data.</text>
</comment>
<evidence type="ECO:0000256" key="2">
    <source>
        <dbReference type="ARBA" id="ARBA00022475"/>
    </source>
</evidence>
<reference evidence="12" key="1">
    <citation type="submission" date="2021-04" db="EMBL/GenBank/DDBJ databases">
        <authorList>
            <consortium name="Molecular Ecology Group"/>
        </authorList>
    </citation>
    <scope>NUCLEOTIDE SEQUENCE</scope>
</reference>
<dbReference type="AlphaFoldDB" id="A0A8S3YPX1"/>
<dbReference type="InterPro" id="IPR017452">
    <property type="entry name" value="GPCR_Rhodpsn_7TM"/>
</dbReference>
<dbReference type="PANTHER" id="PTHR11866">
    <property type="entry name" value="G-PROTEIN COUPLED RECEPTOR FAMILY 1 MEMBER"/>
    <property type="match status" value="1"/>
</dbReference>